<evidence type="ECO:0000313" key="3">
    <source>
        <dbReference type="EMBL" id="MDQ0363910.1"/>
    </source>
</evidence>
<dbReference type="InterPro" id="IPR029787">
    <property type="entry name" value="Nucleotide_cyclase"/>
</dbReference>
<dbReference type="InterPro" id="IPR000160">
    <property type="entry name" value="GGDEF_dom"/>
</dbReference>
<proteinExistence type="predicted"/>
<dbReference type="PANTHER" id="PTHR46663">
    <property type="entry name" value="DIGUANYLATE CYCLASE DGCT-RELATED"/>
    <property type="match status" value="1"/>
</dbReference>
<feature type="domain" description="GGDEF" evidence="2">
    <location>
        <begin position="349"/>
        <end position="480"/>
    </location>
</feature>
<dbReference type="PANTHER" id="PTHR46663:SF4">
    <property type="entry name" value="DIGUANYLATE CYCLASE DGCT-RELATED"/>
    <property type="match status" value="1"/>
</dbReference>
<feature type="transmembrane region" description="Helical" evidence="1">
    <location>
        <begin position="284"/>
        <end position="302"/>
    </location>
</feature>
<dbReference type="RefSeq" id="WP_307234901.1">
    <property type="nucleotide sequence ID" value="NZ_JAUSUZ010000001.1"/>
</dbReference>
<organism evidence="3 4">
    <name type="scientific">Catenuloplanes indicus</name>
    <dbReference type="NCBI Taxonomy" id="137267"/>
    <lineage>
        <taxon>Bacteria</taxon>
        <taxon>Bacillati</taxon>
        <taxon>Actinomycetota</taxon>
        <taxon>Actinomycetes</taxon>
        <taxon>Micromonosporales</taxon>
        <taxon>Micromonosporaceae</taxon>
        <taxon>Catenuloplanes</taxon>
    </lineage>
</organism>
<evidence type="ECO:0000256" key="1">
    <source>
        <dbReference type="SAM" id="Phobius"/>
    </source>
</evidence>
<dbReference type="FunFam" id="3.30.70.270:FF:000001">
    <property type="entry name" value="Diguanylate cyclase domain protein"/>
    <property type="match status" value="1"/>
</dbReference>
<dbReference type="PROSITE" id="PS50887">
    <property type="entry name" value="GGDEF"/>
    <property type="match status" value="1"/>
</dbReference>
<feature type="transmembrane region" description="Helical" evidence="1">
    <location>
        <begin position="187"/>
        <end position="208"/>
    </location>
</feature>
<feature type="transmembrane region" description="Helical" evidence="1">
    <location>
        <begin position="7"/>
        <end position="24"/>
    </location>
</feature>
<evidence type="ECO:0000259" key="2">
    <source>
        <dbReference type="PROSITE" id="PS50887"/>
    </source>
</evidence>
<feature type="transmembrane region" description="Helical" evidence="1">
    <location>
        <begin position="220"/>
        <end position="239"/>
    </location>
</feature>
<evidence type="ECO:0000313" key="4">
    <source>
        <dbReference type="Proteomes" id="UP001240236"/>
    </source>
</evidence>
<keyword evidence="1" id="KW-1133">Transmembrane helix</keyword>
<feature type="transmembrane region" description="Helical" evidence="1">
    <location>
        <begin position="95"/>
        <end position="112"/>
    </location>
</feature>
<dbReference type="AlphaFoldDB" id="A0AAE3VVU2"/>
<dbReference type="Pfam" id="PF00990">
    <property type="entry name" value="GGDEF"/>
    <property type="match status" value="1"/>
</dbReference>
<dbReference type="SMART" id="SM00267">
    <property type="entry name" value="GGDEF"/>
    <property type="match status" value="1"/>
</dbReference>
<sequence length="482" mass="50817">MTRGAAWPVYLALSGLVVVIYFAVPADAVQTVLVGLLGASAAVAIVLGVRWHRPAVRWPWYLMAAARLLFAVAEVLYWIQTALWGRDAFPSYSDVLYLAFSACLVVAIAGLVRARRPGRDLPGLLDAAILSTGAALLAWVYLIVPYVRADDLSPLARAVSLAYPVADIAMLAVLLRLATGRGNRPAAYRLFAASMVVLLLGDVVYALLELSIGYHPGHPVDAAWLIMQALGGAAALHPSMATLSRPEPATAHTPVSPGRLAALAVASLMAPAVLAIEWVRDMPIDVPVIVAGSAILFLLVIARLEGVVRLQTATLRTAEILASTDQLTGLANRRRFHDRWQASLDAPTGPTALLYIDLDGFKPVNDAHGHATGDAVLTAVADRIRTTVRADDVVARLGGDEFAVILPVTDDARATQVAARILAALDAPIATPAGPIRVGASIGMITAPPGSDAEQQLRRADAAMYAAKAAGRNRLHHAADAP</sequence>
<dbReference type="EMBL" id="JAUSUZ010000001">
    <property type="protein sequence ID" value="MDQ0363910.1"/>
    <property type="molecule type" value="Genomic_DNA"/>
</dbReference>
<feature type="transmembrane region" description="Helical" evidence="1">
    <location>
        <begin position="30"/>
        <end position="49"/>
    </location>
</feature>
<feature type="transmembrane region" description="Helical" evidence="1">
    <location>
        <begin position="260"/>
        <end position="278"/>
    </location>
</feature>
<keyword evidence="1" id="KW-0812">Transmembrane</keyword>
<dbReference type="NCBIfam" id="TIGR00254">
    <property type="entry name" value="GGDEF"/>
    <property type="match status" value="1"/>
</dbReference>
<keyword evidence="4" id="KW-1185">Reference proteome</keyword>
<feature type="transmembrane region" description="Helical" evidence="1">
    <location>
        <begin position="124"/>
        <end position="143"/>
    </location>
</feature>
<reference evidence="3 4" key="1">
    <citation type="submission" date="2023-07" db="EMBL/GenBank/DDBJ databases">
        <title>Sequencing the genomes of 1000 actinobacteria strains.</title>
        <authorList>
            <person name="Klenk H.-P."/>
        </authorList>
    </citation>
    <scope>NUCLEOTIDE SEQUENCE [LARGE SCALE GENOMIC DNA]</scope>
    <source>
        <strain evidence="3 4">DSM 44709</strain>
    </source>
</reference>
<name>A0AAE3VVU2_9ACTN</name>
<keyword evidence="1" id="KW-0472">Membrane</keyword>
<accession>A0AAE3VVU2</accession>
<gene>
    <name evidence="3" type="ORF">J2S42_000579</name>
</gene>
<dbReference type="Gene3D" id="3.30.70.270">
    <property type="match status" value="1"/>
</dbReference>
<comment type="caution">
    <text evidence="3">The sequence shown here is derived from an EMBL/GenBank/DDBJ whole genome shotgun (WGS) entry which is preliminary data.</text>
</comment>
<dbReference type="SUPFAM" id="SSF55073">
    <property type="entry name" value="Nucleotide cyclase"/>
    <property type="match status" value="1"/>
</dbReference>
<dbReference type="CDD" id="cd01949">
    <property type="entry name" value="GGDEF"/>
    <property type="match status" value="1"/>
</dbReference>
<dbReference type="Proteomes" id="UP001240236">
    <property type="component" value="Unassembled WGS sequence"/>
</dbReference>
<feature type="transmembrane region" description="Helical" evidence="1">
    <location>
        <begin position="155"/>
        <end position="175"/>
    </location>
</feature>
<protein>
    <submittedName>
        <fullName evidence="3">Diguanylate cyclase (GGDEF)-like protein</fullName>
    </submittedName>
</protein>
<dbReference type="InterPro" id="IPR043128">
    <property type="entry name" value="Rev_trsase/Diguanyl_cyclase"/>
</dbReference>
<feature type="transmembrane region" description="Helical" evidence="1">
    <location>
        <begin position="61"/>
        <end position="83"/>
    </location>
</feature>
<dbReference type="InterPro" id="IPR052163">
    <property type="entry name" value="DGC-Regulatory_Protein"/>
</dbReference>